<feature type="transmembrane region" description="Helical" evidence="11">
    <location>
        <begin position="154"/>
        <end position="175"/>
    </location>
</feature>
<evidence type="ECO:0000313" key="13">
    <source>
        <dbReference type="EMBL" id="TQQ82096.1"/>
    </source>
</evidence>
<evidence type="ECO:0000256" key="6">
    <source>
        <dbReference type="ARBA" id="ARBA00022958"/>
    </source>
</evidence>
<dbReference type="EMBL" id="SESI01000001">
    <property type="protein sequence ID" value="TQQ82096.1"/>
    <property type="molecule type" value="Genomic_DNA"/>
</dbReference>
<dbReference type="InterPro" id="IPR027359">
    <property type="entry name" value="Volt_channel_dom_sf"/>
</dbReference>
<organism evidence="13 14">
    <name type="scientific">Halonotius roseus</name>
    <dbReference type="NCBI Taxonomy" id="2511997"/>
    <lineage>
        <taxon>Archaea</taxon>
        <taxon>Methanobacteriati</taxon>
        <taxon>Methanobacteriota</taxon>
        <taxon>Stenosarchaea group</taxon>
        <taxon>Halobacteria</taxon>
        <taxon>Halobacteriales</taxon>
        <taxon>Haloferacaceae</taxon>
        <taxon>Halonotius</taxon>
    </lineage>
</organism>
<feature type="domain" description="Ion transport" evidence="12">
    <location>
        <begin position="32"/>
        <end position="227"/>
    </location>
</feature>
<evidence type="ECO:0000259" key="12">
    <source>
        <dbReference type="Pfam" id="PF00520"/>
    </source>
</evidence>
<protein>
    <submittedName>
        <fullName evidence="13">Ion transporter</fullName>
    </submittedName>
</protein>
<keyword evidence="5" id="KW-0631">Potassium channel</keyword>
<keyword evidence="6" id="KW-0630">Potassium</keyword>
<keyword evidence="8" id="KW-0406">Ion transport</keyword>
<evidence type="ECO:0000256" key="11">
    <source>
        <dbReference type="SAM" id="Phobius"/>
    </source>
</evidence>
<keyword evidence="4 11" id="KW-0812">Transmembrane</keyword>
<proteinExistence type="predicted"/>
<dbReference type="Pfam" id="PF00520">
    <property type="entry name" value="Ion_trans"/>
    <property type="match status" value="1"/>
</dbReference>
<evidence type="ECO:0000256" key="5">
    <source>
        <dbReference type="ARBA" id="ARBA00022826"/>
    </source>
</evidence>
<dbReference type="PANTHER" id="PTHR10027:SF10">
    <property type="entry name" value="SLOWPOKE 2, ISOFORM D"/>
    <property type="match status" value="1"/>
</dbReference>
<keyword evidence="10" id="KW-0407">Ion channel</keyword>
<reference evidence="13 14" key="1">
    <citation type="submission" date="2019-02" db="EMBL/GenBank/DDBJ databases">
        <title>Halonotius sp. a new haloqrchaeon isolated from saline water.</title>
        <authorList>
            <person name="Duran-Viseras A."/>
            <person name="Sanchez-Porro C."/>
            <person name="Ventosa A."/>
        </authorList>
    </citation>
    <scope>NUCLEOTIDE SEQUENCE [LARGE SCALE GENOMIC DNA]</scope>
    <source>
        <strain evidence="13 14">F9-27</strain>
    </source>
</reference>
<comment type="subcellular location">
    <subcellularLocation>
        <location evidence="1">Membrane</location>
        <topology evidence="1">Multi-pass membrane protein</topology>
    </subcellularLocation>
</comment>
<evidence type="ECO:0000256" key="8">
    <source>
        <dbReference type="ARBA" id="ARBA00023065"/>
    </source>
</evidence>
<dbReference type="RefSeq" id="WP_142442748.1">
    <property type="nucleotide sequence ID" value="NZ_SESI01000001.1"/>
</dbReference>
<dbReference type="GO" id="GO:0005267">
    <property type="term" value="F:potassium channel activity"/>
    <property type="evidence" value="ECO:0007669"/>
    <property type="project" value="UniProtKB-KW"/>
</dbReference>
<evidence type="ECO:0000256" key="1">
    <source>
        <dbReference type="ARBA" id="ARBA00004141"/>
    </source>
</evidence>
<dbReference type="InterPro" id="IPR047871">
    <property type="entry name" value="K_chnl_Slo-like"/>
</dbReference>
<comment type="caution">
    <text evidence="13">The sequence shown here is derived from an EMBL/GenBank/DDBJ whole genome shotgun (WGS) entry which is preliminary data.</text>
</comment>
<feature type="transmembrane region" description="Helical" evidence="11">
    <location>
        <begin position="60"/>
        <end position="82"/>
    </location>
</feature>
<evidence type="ECO:0000256" key="9">
    <source>
        <dbReference type="ARBA" id="ARBA00023136"/>
    </source>
</evidence>
<name>A0A544QRM9_9EURY</name>
<evidence type="ECO:0000256" key="4">
    <source>
        <dbReference type="ARBA" id="ARBA00022692"/>
    </source>
</evidence>
<keyword evidence="7 11" id="KW-1133">Transmembrane helix</keyword>
<evidence type="ECO:0000256" key="2">
    <source>
        <dbReference type="ARBA" id="ARBA00022448"/>
    </source>
</evidence>
<dbReference type="SUPFAM" id="SSF81324">
    <property type="entry name" value="Voltage-gated potassium channels"/>
    <property type="match status" value="1"/>
</dbReference>
<dbReference type="GO" id="GO:0016020">
    <property type="term" value="C:membrane"/>
    <property type="evidence" value="ECO:0007669"/>
    <property type="project" value="UniProtKB-SubCell"/>
</dbReference>
<feature type="transmembrane region" description="Helical" evidence="11">
    <location>
        <begin position="30"/>
        <end position="48"/>
    </location>
</feature>
<dbReference type="PRINTS" id="PR00169">
    <property type="entry name" value="KCHANNEL"/>
</dbReference>
<dbReference type="PANTHER" id="PTHR10027">
    <property type="entry name" value="CALCIUM-ACTIVATED POTASSIUM CHANNEL ALPHA CHAIN"/>
    <property type="match status" value="1"/>
</dbReference>
<dbReference type="Gene3D" id="1.20.120.350">
    <property type="entry name" value="Voltage-gated potassium channels. Chain C"/>
    <property type="match status" value="1"/>
</dbReference>
<dbReference type="Gene3D" id="1.10.287.70">
    <property type="match status" value="1"/>
</dbReference>
<evidence type="ECO:0000256" key="7">
    <source>
        <dbReference type="ARBA" id="ARBA00022989"/>
    </source>
</evidence>
<evidence type="ECO:0000256" key="3">
    <source>
        <dbReference type="ARBA" id="ARBA00022538"/>
    </source>
</evidence>
<keyword evidence="14" id="KW-1185">Reference proteome</keyword>
<sequence length="278" mass="31048">MSTLSISEPTTRREAVRFYLLDHRTPGGKAIDIALLVLNLLFVALFVIETYPLSSTTETWLWRVEIGLAAVFAAEYGLRLYGARNRLGEATDPYTVVDLVSILPTFAVIVLPQFVAVEVAFLRALRVLRVLRFYRFTRDREFFFGRVDGHTLRVAELLLTLVVLLVAAAGMFYSVEYGQNPAVNTFGDAFYYTVVALTTVGFGDITPVTTAGRLVTVGSILAGIVVIPWQASRIVREWATRDQVEVTCPNCGLRRHDRDASHCKACGHVIYQEYESSE</sequence>
<dbReference type="Proteomes" id="UP000315385">
    <property type="component" value="Unassembled WGS sequence"/>
</dbReference>
<keyword evidence="9 11" id="KW-0472">Membrane</keyword>
<dbReference type="InterPro" id="IPR005821">
    <property type="entry name" value="Ion_trans_dom"/>
</dbReference>
<accession>A0A544QRM9</accession>
<feature type="transmembrane region" description="Helical" evidence="11">
    <location>
        <begin position="102"/>
        <end position="125"/>
    </location>
</feature>
<evidence type="ECO:0000256" key="10">
    <source>
        <dbReference type="ARBA" id="ARBA00023303"/>
    </source>
</evidence>
<dbReference type="OrthoDB" id="56871at2157"/>
<evidence type="ECO:0000313" key="14">
    <source>
        <dbReference type="Proteomes" id="UP000315385"/>
    </source>
</evidence>
<keyword evidence="3" id="KW-0633">Potassium transport</keyword>
<dbReference type="AlphaFoldDB" id="A0A544QRM9"/>
<keyword evidence="2" id="KW-0813">Transport</keyword>
<gene>
    <name evidence="13" type="ORF">EWF95_03920</name>
</gene>